<dbReference type="EMBL" id="JAMTCP010000044">
    <property type="protein sequence ID" value="MCP2261581.1"/>
    <property type="molecule type" value="Genomic_DNA"/>
</dbReference>
<reference evidence="2 3" key="1">
    <citation type="submission" date="2022-06" db="EMBL/GenBank/DDBJ databases">
        <title>Genomic Encyclopedia of Archaeal and Bacterial Type Strains, Phase II (KMG-II): from individual species to whole genera.</title>
        <authorList>
            <person name="Goeker M."/>
        </authorList>
    </citation>
    <scope>NUCLEOTIDE SEQUENCE [LARGE SCALE GENOMIC DNA]</scope>
    <source>
        <strain evidence="2 3">DSM 40477</strain>
    </source>
</reference>
<evidence type="ECO:0000313" key="3">
    <source>
        <dbReference type="Proteomes" id="UP001205311"/>
    </source>
</evidence>
<feature type="transmembrane region" description="Helical" evidence="1">
    <location>
        <begin position="48"/>
        <end position="67"/>
    </location>
</feature>
<dbReference type="RefSeq" id="WP_253672541.1">
    <property type="nucleotide sequence ID" value="NZ_JAMTCP010000044.1"/>
</dbReference>
<feature type="transmembrane region" description="Helical" evidence="1">
    <location>
        <begin position="6"/>
        <end position="27"/>
    </location>
</feature>
<name>A0ABT1I1G4_STRSD</name>
<keyword evidence="1" id="KW-1133">Transmembrane helix</keyword>
<comment type="caution">
    <text evidence="2">The sequence shown here is derived from an EMBL/GenBank/DDBJ whole genome shotgun (WGS) entry which is preliminary data.</text>
</comment>
<proteinExistence type="predicted"/>
<keyword evidence="1" id="KW-0472">Membrane</keyword>
<sequence length="101" mass="10050">MLDFLATVVAVLGLLAAVANAGYLAMLGSAAKRRAGGEPVARFVRGRWPVAVVTTVVTLFALALTSGGGFADVLAIVAGVGGGVGAAKALEGTRKRLDRGV</sequence>
<accession>A0ABT1I1G4</accession>
<keyword evidence="1" id="KW-0812">Transmembrane</keyword>
<dbReference type="Proteomes" id="UP001205311">
    <property type="component" value="Unassembled WGS sequence"/>
</dbReference>
<gene>
    <name evidence="2" type="ORF">LX15_005307</name>
</gene>
<protein>
    <submittedName>
        <fullName evidence="2">Uncharacterized protein</fullName>
    </submittedName>
</protein>
<evidence type="ECO:0000313" key="2">
    <source>
        <dbReference type="EMBL" id="MCP2261581.1"/>
    </source>
</evidence>
<keyword evidence="3" id="KW-1185">Reference proteome</keyword>
<organism evidence="2 3">
    <name type="scientific">Streptoalloteichus tenebrarius (strain ATCC 17920 / DSM 40477 / JCM 4838 / CBS 697.72 / NBRC 16177 / NCIMB 11028 / NRRL B-12390 / A12253. 1 / ISP 5477)</name>
    <name type="common">Streptomyces tenebrarius</name>
    <dbReference type="NCBI Taxonomy" id="1933"/>
    <lineage>
        <taxon>Bacteria</taxon>
        <taxon>Bacillati</taxon>
        <taxon>Actinomycetota</taxon>
        <taxon>Actinomycetes</taxon>
        <taxon>Pseudonocardiales</taxon>
        <taxon>Pseudonocardiaceae</taxon>
        <taxon>Streptoalloteichus</taxon>
    </lineage>
</organism>
<evidence type="ECO:0000256" key="1">
    <source>
        <dbReference type="SAM" id="Phobius"/>
    </source>
</evidence>